<evidence type="ECO:0000313" key="3">
    <source>
        <dbReference type="EMBL" id="MDQ0216398.1"/>
    </source>
</evidence>
<accession>A0AAJ1T0N7</accession>
<dbReference type="RefSeq" id="WP_307258418.1">
    <property type="nucleotide sequence ID" value="NZ_JAUSUC010000047.1"/>
</dbReference>
<keyword evidence="4" id="KW-1185">Reference proteome</keyword>
<protein>
    <submittedName>
        <fullName evidence="3">DUF4097 and DUF4098 domain-containing protein YvlB</fullName>
    </submittedName>
</protein>
<reference evidence="3" key="1">
    <citation type="submission" date="2023-07" db="EMBL/GenBank/DDBJ databases">
        <title>Genomic Encyclopedia of Type Strains, Phase IV (KMG-IV): sequencing the most valuable type-strain genomes for metagenomic binning, comparative biology and taxonomic classification.</title>
        <authorList>
            <person name="Goeker M."/>
        </authorList>
    </citation>
    <scope>NUCLEOTIDE SEQUENCE</scope>
    <source>
        <strain evidence="3">DSM 23947</strain>
    </source>
</reference>
<dbReference type="EMBL" id="JAUSUC010000047">
    <property type="protein sequence ID" value="MDQ0216398.1"/>
    <property type="molecule type" value="Genomic_DNA"/>
</dbReference>
<keyword evidence="1" id="KW-1133">Transmembrane helix</keyword>
<feature type="domain" description="DUF4097" evidence="2">
    <location>
        <begin position="62"/>
        <end position="316"/>
    </location>
</feature>
<gene>
    <name evidence="3" type="ORF">J2S13_002856</name>
</gene>
<evidence type="ECO:0000256" key="1">
    <source>
        <dbReference type="SAM" id="Phobius"/>
    </source>
</evidence>
<dbReference type="Proteomes" id="UP001237207">
    <property type="component" value="Unassembled WGS sequence"/>
</dbReference>
<evidence type="ECO:0000313" key="4">
    <source>
        <dbReference type="Proteomes" id="UP001237207"/>
    </source>
</evidence>
<evidence type="ECO:0000259" key="2">
    <source>
        <dbReference type="Pfam" id="PF13349"/>
    </source>
</evidence>
<organism evidence="3 4">
    <name type="scientific">Oikeobacillus pervagus</name>
    <dbReference type="NCBI Taxonomy" id="1325931"/>
    <lineage>
        <taxon>Bacteria</taxon>
        <taxon>Bacillati</taxon>
        <taxon>Bacillota</taxon>
        <taxon>Bacilli</taxon>
        <taxon>Bacillales</taxon>
        <taxon>Bacillaceae</taxon>
        <taxon>Oikeobacillus</taxon>
    </lineage>
</organism>
<dbReference type="InterPro" id="IPR025164">
    <property type="entry name" value="Toastrack_DUF4097"/>
</dbReference>
<sequence length="318" mass="35504">MNSTRKKFTLIASGMIVIGILLTAIGFFAGAKLSIVNTEDGFQALGNHDRKAEEFSLTEFANIEGDLQDTDIEIIPSNEYKLKIERLAGTKVTHKITNDTLVLKESDHEPLWQIDLNFGTLTKKVVKIYVPKEVTFGNISLKNRFGDVRLDGMKVERLTIHSSEGDLTLNDIQSNQLTIENKFGDMNANNVITEDLNVEMHDGDAKFDSVRANSTVFQNEFGDLNFLNFTSEALTIQSKDGDIEIQGMLLGNSVIHSNFGDTKLQLLNKESNLSYNIHNDFGDITVNNNRFEKNASHTTNSQHKLDITSTDGDVHVTF</sequence>
<dbReference type="AlphaFoldDB" id="A0AAJ1T0N7"/>
<dbReference type="Pfam" id="PF13349">
    <property type="entry name" value="DUF4097"/>
    <property type="match status" value="1"/>
</dbReference>
<comment type="caution">
    <text evidence="3">The sequence shown here is derived from an EMBL/GenBank/DDBJ whole genome shotgun (WGS) entry which is preliminary data.</text>
</comment>
<name>A0AAJ1T0N7_9BACI</name>
<proteinExistence type="predicted"/>
<keyword evidence="1" id="KW-0472">Membrane</keyword>
<keyword evidence="1" id="KW-0812">Transmembrane</keyword>
<feature type="transmembrane region" description="Helical" evidence="1">
    <location>
        <begin position="7"/>
        <end position="29"/>
    </location>
</feature>